<dbReference type="EMBL" id="BMQS01000004">
    <property type="protein sequence ID" value="GGT90505.1"/>
    <property type="molecule type" value="Genomic_DNA"/>
</dbReference>
<dbReference type="InterPro" id="IPR036059">
    <property type="entry name" value="TldD/PmbA_sf"/>
</dbReference>
<dbReference type="Proteomes" id="UP000276741">
    <property type="component" value="Chromosome"/>
</dbReference>
<reference evidence="3" key="4">
    <citation type="submission" date="2020-09" db="EMBL/GenBank/DDBJ databases">
        <authorList>
            <person name="Sun Q."/>
            <person name="Ohkuma M."/>
        </authorList>
    </citation>
    <scope>NUCLEOTIDE SEQUENCE</scope>
    <source>
        <strain evidence="3">JCM 31740</strain>
    </source>
</reference>
<reference evidence="4" key="2">
    <citation type="submission" date="2018-04" db="EMBL/GenBank/DDBJ databases">
        <title>Complete genome sequence of Sulfodiicoccus acidiphilus strain HS-1.</title>
        <authorList>
            <person name="Sakai H.D."/>
            <person name="Kurosawa N."/>
        </authorList>
    </citation>
    <scope>NUCLEOTIDE SEQUENCE [LARGE SCALE GENOMIC DNA]</scope>
    <source>
        <strain evidence="4">HS-1</strain>
    </source>
</reference>
<protein>
    <recommendedName>
        <fullName evidence="1">Metalloprotease TldD/E C-terminal domain-containing protein</fullName>
    </recommendedName>
</protein>
<evidence type="ECO:0000313" key="3">
    <source>
        <dbReference type="EMBL" id="GGT90505.1"/>
    </source>
</evidence>
<dbReference type="SUPFAM" id="SSF111283">
    <property type="entry name" value="Putative modulator of DNA gyrase, PmbA/TldD"/>
    <property type="match status" value="1"/>
</dbReference>
<proteinExistence type="predicted"/>
<evidence type="ECO:0000313" key="2">
    <source>
        <dbReference type="EMBL" id="BBD72290.1"/>
    </source>
</evidence>
<dbReference type="PANTHER" id="PTHR43666:SF1">
    <property type="entry name" value="CONSERVED PROTEIN"/>
    <property type="match status" value="1"/>
</dbReference>
<name>A0A348B288_9CREN</name>
<gene>
    <name evidence="3" type="ORF">GCM10007116_05410</name>
    <name evidence="2" type="ORF">HS1genome_0679</name>
</gene>
<dbReference type="KEGG" id="sacd:HS1genome_0679"/>
<dbReference type="EMBL" id="AP018553">
    <property type="protein sequence ID" value="BBD72290.1"/>
    <property type="molecule type" value="Genomic_DNA"/>
</dbReference>
<dbReference type="PANTHER" id="PTHR43666">
    <property type="entry name" value="TLDD PROTEIN"/>
    <property type="match status" value="1"/>
</dbReference>
<dbReference type="GeneID" id="38666184"/>
<accession>A0A348B288</accession>
<evidence type="ECO:0000313" key="4">
    <source>
        <dbReference type="Proteomes" id="UP000276741"/>
    </source>
</evidence>
<dbReference type="GO" id="GO:0008237">
    <property type="term" value="F:metallopeptidase activity"/>
    <property type="evidence" value="ECO:0007669"/>
    <property type="project" value="InterPro"/>
</dbReference>
<dbReference type="Proteomes" id="UP000616143">
    <property type="component" value="Unassembled WGS sequence"/>
</dbReference>
<feature type="domain" description="Metalloprotease TldD/E C-terminal" evidence="1">
    <location>
        <begin position="197"/>
        <end position="414"/>
    </location>
</feature>
<reference evidence="3" key="1">
    <citation type="journal article" date="2014" name="Int. J. Syst. Evol. Microbiol.">
        <title>Complete genome sequence of Corynebacterium casei LMG S-19264T (=DSM 44701T), isolated from a smear-ripened cheese.</title>
        <authorList>
            <consortium name="US DOE Joint Genome Institute (JGI-PGF)"/>
            <person name="Walter F."/>
            <person name="Albersmeier A."/>
            <person name="Kalinowski J."/>
            <person name="Ruckert C."/>
        </authorList>
    </citation>
    <scope>NUCLEOTIDE SEQUENCE</scope>
    <source>
        <strain evidence="3">JCM 31740</strain>
    </source>
</reference>
<dbReference type="RefSeq" id="WP_126449634.1">
    <property type="nucleotide sequence ID" value="NZ_AP018553.1"/>
</dbReference>
<dbReference type="OrthoDB" id="84520at2157"/>
<dbReference type="AlphaFoldDB" id="A0A348B288"/>
<evidence type="ECO:0000259" key="1">
    <source>
        <dbReference type="Pfam" id="PF19289"/>
    </source>
</evidence>
<dbReference type="InterPro" id="IPR045569">
    <property type="entry name" value="Metalloprtase-TldD/E_C"/>
</dbReference>
<keyword evidence="4" id="KW-1185">Reference proteome</keyword>
<reference evidence="2" key="3">
    <citation type="journal article" date="2019" name="BMC Res. Notes">
        <title>Complete genome sequence of the Sulfodiicoccus acidiphilus strain HS-1T, the first crenarchaeon that lacks polB3, isolated from an acidic hot spring in Ohwaku-dani, Hakone, Japan.</title>
        <authorList>
            <person name="Sakai H.D."/>
            <person name="Kurosawa N."/>
        </authorList>
    </citation>
    <scope>NUCLEOTIDE SEQUENCE</scope>
    <source>
        <strain evidence="2">HS-1</strain>
    </source>
</reference>
<dbReference type="GO" id="GO:0006508">
    <property type="term" value="P:proteolysis"/>
    <property type="evidence" value="ECO:0007669"/>
    <property type="project" value="InterPro"/>
</dbReference>
<sequence length="417" mass="46721">MEEQFKSVDSYAVLTFEYKRTMVKFASNAITVTQRWKSKAYSVVLTSGDRTAIAGGRGSVSDALEEARRKLQYSQTPFPVVFPKDERKVVKRITNGEVEGAVKDPSKVVEHVLNSFEVDTYGTIDIALMSRKLKTSGGFEGEEENANVTAYFRAFKGENSGSWAWSGNSIDYVKLRDTVRRATRYAELSGEVKIEDGRYNVVLSPLVFSNLIGIVAWMSSAMSLEVGSSIFLGKRPGDAVASERLSLVDSPRSTYFGTWEFDDEGVDTYNKPIIERGKLETFLYNRALAEKAKRKSTGNAGWVFPRPWSLEVGEGDVGEESLYSGASLLFNNNWYTRMQNYVEGTFSTVGRDAIIVLKDGREVGIARRLRIADSLRNLLLNVESLSKTRYPIRWWEVETPTVSPFALVRGLRISRAS</sequence>
<organism evidence="2 4">
    <name type="scientific">Sulfodiicoccus acidiphilus</name>
    <dbReference type="NCBI Taxonomy" id="1670455"/>
    <lineage>
        <taxon>Archaea</taxon>
        <taxon>Thermoproteota</taxon>
        <taxon>Thermoprotei</taxon>
        <taxon>Sulfolobales</taxon>
        <taxon>Sulfolobaceae</taxon>
        <taxon>Sulfodiicoccus</taxon>
    </lineage>
</organism>
<dbReference type="Pfam" id="PF19289">
    <property type="entry name" value="PmbA_TldD_3rd"/>
    <property type="match status" value="1"/>
</dbReference>